<organism evidence="1 2">
    <name type="scientific">Psychrobacillus psychrodurans</name>
    <dbReference type="NCBI Taxonomy" id="126157"/>
    <lineage>
        <taxon>Bacteria</taxon>
        <taxon>Bacillati</taxon>
        <taxon>Bacillota</taxon>
        <taxon>Bacilli</taxon>
        <taxon>Bacillales</taxon>
        <taxon>Bacillaceae</taxon>
        <taxon>Psychrobacillus</taxon>
    </lineage>
</organism>
<proteinExistence type="predicted"/>
<keyword evidence="2" id="KW-1185">Reference proteome</keyword>
<dbReference type="Proteomes" id="UP001152172">
    <property type="component" value="Unassembled WGS sequence"/>
</dbReference>
<name>A0A9X3RBE8_9BACI</name>
<dbReference type="AlphaFoldDB" id="A0A9X3RBE8"/>
<evidence type="ECO:0008006" key="3">
    <source>
        <dbReference type="Google" id="ProtNLM"/>
    </source>
</evidence>
<evidence type="ECO:0000313" key="1">
    <source>
        <dbReference type="EMBL" id="MCZ8535141.1"/>
    </source>
</evidence>
<reference evidence="1" key="1">
    <citation type="submission" date="2022-05" db="EMBL/GenBank/DDBJ databases">
        <authorList>
            <person name="Colautti A."/>
            <person name="Iacumin L."/>
        </authorList>
    </citation>
    <scope>NUCLEOTIDE SEQUENCE</scope>
    <source>
        <strain evidence="1">DSM 30747</strain>
    </source>
</reference>
<dbReference type="RefSeq" id="WP_269923150.1">
    <property type="nucleotide sequence ID" value="NZ_JAMKBI010000016.1"/>
</dbReference>
<comment type="caution">
    <text evidence="1">The sequence shown here is derived from an EMBL/GenBank/DDBJ whole genome shotgun (WGS) entry which is preliminary data.</text>
</comment>
<gene>
    <name evidence="1" type="ORF">M9R61_17685</name>
</gene>
<dbReference type="EMBL" id="JAMKBI010000016">
    <property type="protein sequence ID" value="MCZ8535141.1"/>
    <property type="molecule type" value="Genomic_DNA"/>
</dbReference>
<sequence>MEELLQPSTEEYWKTYTDTMENKKVDVYTISNNDSIEQVQHYTTIRKYLDGSNVVEERKTNISLRYTYPKEMEPLLFENGLDILHVYEDWNKSLLSKDSEEVIYVCKKR</sequence>
<accession>A0A9X3RBE8</accession>
<protein>
    <recommendedName>
        <fullName evidence="3">Methyltransferase</fullName>
    </recommendedName>
</protein>
<evidence type="ECO:0000313" key="2">
    <source>
        <dbReference type="Proteomes" id="UP001152172"/>
    </source>
</evidence>